<feature type="transmembrane region" description="Helical" evidence="1">
    <location>
        <begin position="59"/>
        <end position="79"/>
    </location>
</feature>
<dbReference type="STRING" id="243265.plu2975"/>
<dbReference type="HOGENOM" id="CLU_1894256_0_0_6"/>
<dbReference type="Proteomes" id="UP000002514">
    <property type="component" value="Chromosome"/>
</dbReference>
<proteinExistence type="predicted"/>
<dbReference type="EMBL" id="BX571869">
    <property type="protein sequence ID" value="CAE15349.1"/>
    <property type="molecule type" value="Genomic_DNA"/>
</dbReference>
<keyword evidence="1" id="KW-1133">Transmembrane helix</keyword>
<evidence type="ECO:0000313" key="2">
    <source>
        <dbReference type="EMBL" id="CAE15349.1"/>
    </source>
</evidence>
<protein>
    <submittedName>
        <fullName evidence="2">Photorhabdus luminescens subsp. laumondii TTO1 complete genome segment 11/17</fullName>
    </submittedName>
</protein>
<organism evidence="2 3">
    <name type="scientific">Photorhabdus laumondii subsp. laumondii (strain DSM 15139 / CIP 105565 / TT01)</name>
    <name type="common">Photorhabdus luminescens subsp. laumondii</name>
    <dbReference type="NCBI Taxonomy" id="243265"/>
    <lineage>
        <taxon>Bacteria</taxon>
        <taxon>Pseudomonadati</taxon>
        <taxon>Pseudomonadota</taxon>
        <taxon>Gammaproteobacteria</taxon>
        <taxon>Enterobacterales</taxon>
        <taxon>Morganellaceae</taxon>
        <taxon>Photorhabdus</taxon>
    </lineage>
</organism>
<feature type="transmembrane region" description="Helical" evidence="1">
    <location>
        <begin position="91"/>
        <end position="123"/>
    </location>
</feature>
<keyword evidence="1" id="KW-0472">Membrane</keyword>
<sequence length="135" mass="15915">MNLIDLRKLILNNGFTLKELLKIKRSFLVLHKDAPHIYNKYQSKTDCFCHYLLFIAEEIAIPLLYLTPVYLFIITGMFFSEKTYSISLMSFIYLFFAISAFIYYSFSVSCNLITGSKLLIFYIRFKIKKQIKSLS</sequence>
<dbReference type="AlphaFoldDB" id="Q7N2U9"/>
<dbReference type="KEGG" id="plu:plu2975"/>
<reference evidence="3" key="1">
    <citation type="journal article" date="2003" name="Nat. Biotechnol.">
        <title>The genome sequence of the entomopathogenic bacterium Photorhabdus luminescens.</title>
        <authorList>
            <person name="Duchaud E."/>
            <person name="Rusniok C."/>
            <person name="Frangeul L."/>
            <person name="Buchrieser C."/>
            <person name="Givaudan A."/>
            <person name="Taourit S."/>
            <person name="Bocs S."/>
            <person name="Boursaux-Eude C."/>
            <person name="Chandler M."/>
            <person name="Charles J.-F."/>
            <person name="Dassa E."/>
            <person name="Derose R."/>
            <person name="Derzelle S."/>
            <person name="Freyssinet G."/>
            <person name="Gaudriault S."/>
            <person name="Medigue C."/>
            <person name="Lanois A."/>
            <person name="Powell K."/>
            <person name="Siguier P."/>
            <person name="Vincent R."/>
            <person name="Wingate V."/>
            <person name="Zouine M."/>
            <person name="Glaser P."/>
            <person name="Boemare N."/>
            <person name="Danchin A."/>
            <person name="Kunst F."/>
        </authorList>
    </citation>
    <scope>NUCLEOTIDE SEQUENCE [LARGE SCALE GENOMIC DNA]</scope>
    <source>
        <strain evidence="3">DSM 15139 / CIP 105565 / TT01</strain>
    </source>
</reference>
<keyword evidence="1" id="KW-0812">Transmembrane</keyword>
<accession>Q7N2U9</accession>
<evidence type="ECO:0000256" key="1">
    <source>
        <dbReference type="SAM" id="Phobius"/>
    </source>
</evidence>
<gene>
    <name evidence="2" type="ordered locus">plu2975</name>
</gene>
<evidence type="ECO:0000313" key="3">
    <source>
        <dbReference type="Proteomes" id="UP000002514"/>
    </source>
</evidence>
<name>Q7N2U9_PHOLL</name>
<keyword evidence="3" id="KW-1185">Reference proteome</keyword>